<dbReference type="AlphaFoldDB" id="A0A8S9YH18"/>
<dbReference type="PANTHER" id="PTHR34153">
    <property type="entry name" value="SI:CH211-262H13.3-RELATED-RELATED"/>
    <property type="match status" value="1"/>
</dbReference>
<name>A0A8S9YH18_9TREM</name>
<dbReference type="Proteomes" id="UP000822476">
    <property type="component" value="Unassembled WGS sequence"/>
</dbReference>
<evidence type="ECO:0000313" key="3">
    <source>
        <dbReference type="Proteomes" id="UP000822476"/>
    </source>
</evidence>
<gene>
    <name evidence="2" type="ORF">EG68_09668</name>
</gene>
<feature type="chain" id="PRO_5035839845" description="DUF4806 domain-containing protein" evidence="1">
    <location>
        <begin position="23"/>
        <end position="254"/>
    </location>
</feature>
<keyword evidence="3" id="KW-1185">Reference proteome</keyword>
<evidence type="ECO:0008006" key="4">
    <source>
        <dbReference type="Google" id="ProtNLM"/>
    </source>
</evidence>
<proteinExistence type="predicted"/>
<evidence type="ECO:0000313" key="2">
    <source>
        <dbReference type="EMBL" id="KAF7248010.1"/>
    </source>
</evidence>
<reference evidence="2" key="1">
    <citation type="submission" date="2019-07" db="EMBL/GenBank/DDBJ databases">
        <title>Annotation for the trematode Paragonimus miyazaki's.</title>
        <authorList>
            <person name="Choi Y.-J."/>
        </authorList>
    </citation>
    <scope>NUCLEOTIDE SEQUENCE</scope>
    <source>
        <strain evidence="2">Japan</strain>
    </source>
</reference>
<protein>
    <recommendedName>
        <fullName evidence="4">DUF4806 domain-containing protein</fullName>
    </recommendedName>
</protein>
<organism evidence="2 3">
    <name type="scientific">Paragonimus skrjabini miyazakii</name>
    <dbReference type="NCBI Taxonomy" id="59628"/>
    <lineage>
        <taxon>Eukaryota</taxon>
        <taxon>Metazoa</taxon>
        <taxon>Spiralia</taxon>
        <taxon>Lophotrochozoa</taxon>
        <taxon>Platyhelminthes</taxon>
        <taxon>Trematoda</taxon>
        <taxon>Digenea</taxon>
        <taxon>Plagiorchiida</taxon>
        <taxon>Troglotremata</taxon>
        <taxon>Troglotrematidae</taxon>
        <taxon>Paragonimus</taxon>
    </lineage>
</organism>
<keyword evidence="1" id="KW-0732">Signal</keyword>
<sequence length="254" mass="28675">MHNLQCVVQVCMLIFFTLRCFPGDMQEVKSLLNKILSHLENMQPAPSFEVLSSFITTVVNESFHKLYLEQQNLRTMQEKMLQSMHRLMVKVTRDASGIALDLPIPVTSVTELELLERRLLEPTFHAAMVDTFKAISAPNLGALVRAMMERLMTRTVARCITYSGAQNTLAFKKTQLRAFIMGQVHERTEYSDVPDADIADFCKKWLHCARDKRTALSTSSVVGAKQISDVRTPLGLQTCHCSTIIKPENEVGNN</sequence>
<evidence type="ECO:0000256" key="1">
    <source>
        <dbReference type="SAM" id="SignalP"/>
    </source>
</evidence>
<accession>A0A8S9YH18</accession>
<feature type="signal peptide" evidence="1">
    <location>
        <begin position="1"/>
        <end position="22"/>
    </location>
</feature>
<comment type="caution">
    <text evidence="2">The sequence shown here is derived from an EMBL/GenBank/DDBJ whole genome shotgun (WGS) entry which is preliminary data.</text>
</comment>
<dbReference type="PANTHER" id="PTHR34153:SF2">
    <property type="entry name" value="SI:CH211-262H13.3-RELATED"/>
    <property type="match status" value="1"/>
</dbReference>
<dbReference type="OrthoDB" id="6614320at2759"/>
<dbReference type="EMBL" id="JTDE01005666">
    <property type="protein sequence ID" value="KAF7248010.1"/>
    <property type="molecule type" value="Genomic_DNA"/>
</dbReference>